<protein>
    <recommendedName>
        <fullName evidence="5">DUF3153 domain-containing protein</fullName>
    </recommendedName>
</protein>
<keyword evidence="1" id="KW-0812">Transmembrane</keyword>
<name>A0A1V4SYS3_9CLOT</name>
<gene>
    <name evidence="3" type="ORF">CLTHE_03720</name>
</gene>
<organism evidence="3 4">
    <name type="scientific">Clostridium thermobutyricum DSM 4928</name>
    <dbReference type="NCBI Taxonomy" id="1121339"/>
    <lineage>
        <taxon>Bacteria</taxon>
        <taxon>Bacillati</taxon>
        <taxon>Bacillota</taxon>
        <taxon>Clostridia</taxon>
        <taxon>Eubacteriales</taxon>
        <taxon>Clostridiaceae</taxon>
        <taxon>Clostridium</taxon>
    </lineage>
</organism>
<feature type="chain" id="PRO_5039334159" description="DUF3153 domain-containing protein" evidence="2">
    <location>
        <begin position="21"/>
        <end position="230"/>
    </location>
</feature>
<evidence type="ECO:0000313" key="4">
    <source>
        <dbReference type="Proteomes" id="UP000191448"/>
    </source>
</evidence>
<evidence type="ECO:0000256" key="2">
    <source>
        <dbReference type="SAM" id="SignalP"/>
    </source>
</evidence>
<feature type="transmembrane region" description="Helical" evidence="1">
    <location>
        <begin position="195"/>
        <end position="218"/>
    </location>
</feature>
<accession>A0A1V4SYS3</accession>
<reference evidence="3 4" key="1">
    <citation type="submission" date="2016-02" db="EMBL/GenBank/DDBJ databases">
        <title>Genome sequence of Clostridium thermobutyricum DSM 4928.</title>
        <authorList>
            <person name="Poehlein A."/>
            <person name="Daniel R."/>
        </authorList>
    </citation>
    <scope>NUCLEOTIDE SEQUENCE [LARGE SCALE GENOMIC DNA]</scope>
    <source>
        <strain evidence="3 4">DSM 4928</strain>
    </source>
</reference>
<evidence type="ECO:0000256" key="1">
    <source>
        <dbReference type="SAM" id="Phobius"/>
    </source>
</evidence>
<dbReference type="EMBL" id="LTAY01000019">
    <property type="protein sequence ID" value="OPX50160.1"/>
    <property type="molecule type" value="Genomic_DNA"/>
</dbReference>
<keyword evidence="2" id="KW-0732">Signal</keyword>
<evidence type="ECO:0008006" key="5">
    <source>
        <dbReference type="Google" id="ProtNLM"/>
    </source>
</evidence>
<proteinExistence type="predicted"/>
<comment type="caution">
    <text evidence="3">The sequence shown here is derived from an EMBL/GenBank/DDBJ whole genome shotgun (WGS) entry which is preliminary data.</text>
</comment>
<sequence length="230" mass="26663">MKKCFLILSIILSFCFIGCGKINVSTRTNINEKGEAKFILKAIYDDEIKNQINNSLIEKNIKMNNVDINKYTSNGLNVEEITINFDNSGKLVGDENIYKVLDYKVVKKDYFYESIYDISITISKNIFNLRNKYNEKSQRNYIDNIPYSNTIMFPGELISTNATEHVSPNEVKWNYKLGQLNDTTIMTLTYKVTTIWKLIFISIIIIFIILGIIISLHLKNKRKRCKRALG</sequence>
<evidence type="ECO:0000313" key="3">
    <source>
        <dbReference type="EMBL" id="OPX50160.1"/>
    </source>
</evidence>
<keyword evidence="1" id="KW-1133">Transmembrane helix</keyword>
<feature type="signal peptide" evidence="2">
    <location>
        <begin position="1"/>
        <end position="20"/>
    </location>
</feature>
<keyword evidence="1" id="KW-0472">Membrane</keyword>
<dbReference type="AlphaFoldDB" id="A0A1V4SYS3"/>
<dbReference type="Proteomes" id="UP000191448">
    <property type="component" value="Unassembled WGS sequence"/>
</dbReference>
<dbReference type="RefSeq" id="WP_080021747.1">
    <property type="nucleotide sequence ID" value="NZ_LTAY01000019.1"/>
</dbReference>